<sequence>MYRDIFVERCAEPAARQHKVGTDIDDGEGEEEEEEEDVRDHTPLRAKHNDGWLNTRSFASGQGIGIVMAEFEKGDEPLRATYTPARPAWIGYWNKRWDQRDQSKVRKSWWTELGWEDAATKNGKMCLAGPQLREHDPEYYDPKVPDGTSLAGPMGLDSTRYPNLTRKGDQPGNYEEFMNKLYKNSTQYKDIAAKYELTEGPWPFHQGLKVMRANNNYHEFLARHRTPWWVPKLFRFFNSPLNEDPIVKGLACAQYTAFLLIPYTGLHIRGHNVLPVPITPLSVMKTYFKLLPTPATLAFTWGVTLSGAAMVRNKDDFMNHLYASTSTGIVFATMRDNFLAGFSLGFVIYITGLCWQYMRVSEWSLQNKVIHRKSGSFYGGPLVWKLKWKGGEEEIPTKKW</sequence>
<dbReference type="eggNOG" id="ENOG502S1U1">
    <property type="taxonomic scope" value="Eukaryota"/>
</dbReference>
<keyword evidence="3" id="KW-1185">Reference proteome</keyword>
<evidence type="ECO:0000313" key="4">
    <source>
        <dbReference type="WBParaSite" id="EN70_3732"/>
    </source>
</evidence>
<accession>A0A1I7VL04</accession>
<dbReference type="AlphaFoldDB" id="A0A1I7VL04"/>
<evidence type="ECO:0000256" key="2">
    <source>
        <dbReference type="SAM" id="Phobius"/>
    </source>
</evidence>
<dbReference type="Proteomes" id="UP000095285">
    <property type="component" value="Unassembled WGS sequence"/>
</dbReference>
<name>A0A1I7VL04_LOALO</name>
<evidence type="ECO:0000313" key="3">
    <source>
        <dbReference type="Proteomes" id="UP000095285"/>
    </source>
</evidence>
<reference evidence="4" key="2">
    <citation type="submission" date="2016-11" db="UniProtKB">
        <authorList>
            <consortium name="WormBaseParasite"/>
        </authorList>
    </citation>
    <scope>IDENTIFICATION</scope>
</reference>
<keyword evidence="2" id="KW-0472">Membrane</keyword>
<protein>
    <submittedName>
        <fullName evidence="4">NADH-ubiquinone oxidoreductase complex I subunit</fullName>
    </submittedName>
</protein>
<feature type="compositionally biased region" description="Acidic residues" evidence="1">
    <location>
        <begin position="23"/>
        <end position="37"/>
    </location>
</feature>
<dbReference type="WBParaSite" id="EN70_3732">
    <property type="protein sequence ID" value="EN70_3732"/>
    <property type="gene ID" value="EN70_3732"/>
</dbReference>
<reference evidence="3" key="1">
    <citation type="submission" date="2012-04" db="EMBL/GenBank/DDBJ databases">
        <title>The Genome Sequence of Loa loa.</title>
        <authorList>
            <consortium name="The Broad Institute Genome Sequencing Platform"/>
            <consortium name="Broad Institute Genome Sequencing Center for Infectious Disease"/>
            <person name="Nutman T.B."/>
            <person name="Fink D.L."/>
            <person name="Russ C."/>
            <person name="Young S."/>
            <person name="Zeng Q."/>
            <person name="Gargeya S."/>
            <person name="Alvarado L."/>
            <person name="Berlin A."/>
            <person name="Chapman S.B."/>
            <person name="Chen Z."/>
            <person name="Freedman E."/>
            <person name="Gellesch M."/>
            <person name="Goldberg J."/>
            <person name="Griggs A."/>
            <person name="Gujja S."/>
            <person name="Heilman E.R."/>
            <person name="Heiman D."/>
            <person name="Howarth C."/>
            <person name="Mehta T."/>
            <person name="Neiman D."/>
            <person name="Pearson M."/>
            <person name="Roberts A."/>
            <person name="Saif S."/>
            <person name="Shea T."/>
            <person name="Shenoy N."/>
            <person name="Sisk P."/>
            <person name="Stolte C."/>
            <person name="Sykes S."/>
            <person name="White J."/>
            <person name="Yandava C."/>
            <person name="Haas B."/>
            <person name="Henn M.R."/>
            <person name="Nusbaum C."/>
            <person name="Birren B."/>
        </authorList>
    </citation>
    <scope>NUCLEOTIDE SEQUENCE [LARGE SCALE GENOMIC DNA]</scope>
</reference>
<keyword evidence="2" id="KW-1133">Transmembrane helix</keyword>
<keyword evidence="2" id="KW-0812">Transmembrane</keyword>
<feature type="transmembrane region" description="Helical" evidence="2">
    <location>
        <begin position="338"/>
        <end position="358"/>
    </location>
</feature>
<proteinExistence type="predicted"/>
<organism evidence="3 4">
    <name type="scientific">Loa loa</name>
    <name type="common">Eye worm</name>
    <name type="synonym">Filaria loa</name>
    <dbReference type="NCBI Taxonomy" id="7209"/>
    <lineage>
        <taxon>Eukaryota</taxon>
        <taxon>Metazoa</taxon>
        <taxon>Ecdysozoa</taxon>
        <taxon>Nematoda</taxon>
        <taxon>Chromadorea</taxon>
        <taxon>Rhabditida</taxon>
        <taxon>Spirurina</taxon>
        <taxon>Spiruromorpha</taxon>
        <taxon>Filarioidea</taxon>
        <taxon>Onchocercidae</taxon>
        <taxon>Loa</taxon>
    </lineage>
</organism>
<evidence type="ECO:0000256" key="1">
    <source>
        <dbReference type="SAM" id="MobiDB-lite"/>
    </source>
</evidence>
<feature type="region of interest" description="Disordered" evidence="1">
    <location>
        <begin position="15"/>
        <end position="46"/>
    </location>
</feature>